<keyword evidence="4" id="KW-0732">Signal</keyword>
<evidence type="ECO:0000256" key="1">
    <source>
        <dbReference type="ARBA" id="ARBA00004589"/>
    </source>
</evidence>
<dbReference type="RefSeq" id="XP_028148194.1">
    <property type="nucleotide sequence ID" value="XM_028292393.1"/>
</dbReference>
<organism evidence="9">
    <name type="scientific">Diabrotica virgifera virgifera</name>
    <name type="common">western corn rootworm</name>
    <dbReference type="NCBI Taxonomy" id="50390"/>
    <lineage>
        <taxon>Eukaryota</taxon>
        <taxon>Metazoa</taxon>
        <taxon>Ecdysozoa</taxon>
        <taxon>Arthropoda</taxon>
        <taxon>Hexapoda</taxon>
        <taxon>Insecta</taxon>
        <taxon>Pterygota</taxon>
        <taxon>Neoptera</taxon>
        <taxon>Endopterygota</taxon>
        <taxon>Coleoptera</taxon>
        <taxon>Polyphaga</taxon>
        <taxon>Cucujiformia</taxon>
        <taxon>Chrysomeloidea</taxon>
        <taxon>Chrysomelidae</taxon>
        <taxon>Galerucinae</taxon>
        <taxon>Diabroticina</taxon>
        <taxon>Diabroticites</taxon>
        <taxon>Diabrotica</taxon>
    </lineage>
</organism>
<keyword evidence="2" id="KW-0336">GPI-anchor</keyword>
<protein>
    <submittedName>
        <fullName evidence="9">Uncharacterized protein LOC114341588</fullName>
    </submittedName>
</protein>
<accession>A0A6P7GF07</accession>
<comment type="subcellular location">
    <subcellularLocation>
        <location evidence="1">Membrane</location>
        <topology evidence="1">Lipid-anchor</topology>
        <topology evidence="1">GPI-anchor</topology>
    </subcellularLocation>
</comment>
<dbReference type="InterPro" id="IPR050975">
    <property type="entry name" value="Sleep_regulator"/>
</dbReference>
<dbReference type="PANTHER" id="PTHR33562">
    <property type="entry name" value="ATILLA, ISOFORM B-RELATED-RELATED"/>
    <property type="match status" value="1"/>
</dbReference>
<dbReference type="FunCoup" id="A0A6P7GF07">
    <property type="interactions" value="54"/>
</dbReference>
<evidence type="ECO:0000256" key="2">
    <source>
        <dbReference type="ARBA" id="ARBA00022622"/>
    </source>
</evidence>
<keyword evidence="7" id="KW-0449">Lipoprotein</keyword>
<keyword evidence="5" id="KW-1133">Transmembrane helix</keyword>
<sequence>MMMMMEYFNQRFTEVLGWCLKMKFVIGTVIFIAIFQKAFSLRCWRCSSDIDSSCRDPFNDYNSRSGSNSYVSQQSYQQRPYENQRQYDYNNRQYDNNNYNRQYDPNYNRQYDQNYNNGGYNGGYRNDLNSRPNYETCDDNEARNRRMKNVCLKEIVRGSNYVSVVRRCELVPYEQTVGTCSQSVSRGLTLDFCEYCDWDGCNSATGHKTNLLVGMISLIAVFLYH</sequence>
<name>A0A6P7GF07_DIAVI</name>
<evidence type="ECO:0000256" key="4">
    <source>
        <dbReference type="ARBA" id="ARBA00022729"/>
    </source>
</evidence>
<dbReference type="PANTHER" id="PTHR33562:SF30">
    <property type="entry name" value="LD40063P"/>
    <property type="match status" value="1"/>
</dbReference>
<evidence type="ECO:0000256" key="6">
    <source>
        <dbReference type="ARBA" id="ARBA00023136"/>
    </source>
</evidence>
<evidence type="ECO:0000256" key="8">
    <source>
        <dbReference type="SAM" id="MobiDB-lite"/>
    </source>
</evidence>
<evidence type="ECO:0000256" key="3">
    <source>
        <dbReference type="ARBA" id="ARBA00022692"/>
    </source>
</evidence>
<keyword evidence="3" id="KW-0812">Transmembrane</keyword>
<dbReference type="GO" id="GO:0098552">
    <property type="term" value="C:side of membrane"/>
    <property type="evidence" value="ECO:0007669"/>
    <property type="project" value="UniProtKB-KW"/>
</dbReference>
<keyword evidence="2" id="KW-0325">Glycoprotein</keyword>
<keyword evidence="6" id="KW-0472">Membrane</keyword>
<proteinExistence type="predicted"/>
<dbReference type="AlphaFoldDB" id="A0A6P7GF07"/>
<evidence type="ECO:0000313" key="9">
    <source>
        <dbReference type="RefSeq" id="XP_028148194.1"/>
    </source>
</evidence>
<feature type="region of interest" description="Disordered" evidence="8">
    <location>
        <begin position="65"/>
        <end position="106"/>
    </location>
</feature>
<evidence type="ECO:0000256" key="7">
    <source>
        <dbReference type="ARBA" id="ARBA00023288"/>
    </source>
</evidence>
<reference evidence="9" key="1">
    <citation type="submission" date="2025-08" db="UniProtKB">
        <authorList>
            <consortium name="RefSeq"/>
        </authorList>
    </citation>
    <scope>IDENTIFICATION</scope>
    <source>
        <tissue evidence="9">Whole insect</tissue>
    </source>
</reference>
<evidence type="ECO:0000256" key="5">
    <source>
        <dbReference type="ARBA" id="ARBA00022989"/>
    </source>
</evidence>
<gene>
    <name evidence="9" type="primary">LOC114341588</name>
</gene>
<dbReference type="InParanoid" id="A0A6P7GF07"/>